<evidence type="ECO:0000313" key="1">
    <source>
        <dbReference type="EMBL" id="MBM7556857.1"/>
    </source>
</evidence>
<name>A0A938XPN3_9FIRM</name>
<gene>
    <name evidence="1" type="ORF">JOC47_001708</name>
</gene>
<organism evidence="1 2">
    <name type="scientific">Halanaerobacter jeridensis</name>
    <dbReference type="NCBI Taxonomy" id="706427"/>
    <lineage>
        <taxon>Bacteria</taxon>
        <taxon>Bacillati</taxon>
        <taxon>Bacillota</taxon>
        <taxon>Clostridia</taxon>
        <taxon>Halanaerobiales</taxon>
        <taxon>Halobacteroidaceae</taxon>
        <taxon>Halanaerobacter</taxon>
    </lineage>
</organism>
<reference evidence="1" key="1">
    <citation type="submission" date="2021-01" db="EMBL/GenBank/DDBJ databases">
        <title>Genomic Encyclopedia of Type Strains, Phase IV (KMG-IV): sequencing the most valuable type-strain genomes for metagenomic binning, comparative biology and taxonomic classification.</title>
        <authorList>
            <person name="Goeker M."/>
        </authorList>
    </citation>
    <scope>NUCLEOTIDE SEQUENCE</scope>
    <source>
        <strain evidence="1">DSM 23230</strain>
    </source>
</reference>
<sequence length="59" mass="7088">MHFLNKCKFKLNINKNIDIRELDKTIKEAILILAPVYIKYIISNDYKLLLIFFVNKDIM</sequence>
<dbReference type="EMBL" id="JAFBDQ010000007">
    <property type="protein sequence ID" value="MBM7556857.1"/>
    <property type="molecule type" value="Genomic_DNA"/>
</dbReference>
<accession>A0A938XPN3</accession>
<comment type="caution">
    <text evidence="1">The sequence shown here is derived from an EMBL/GenBank/DDBJ whole genome shotgun (WGS) entry which is preliminary data.</text>
</comment>
<dbReference type="AlphaFoldDB" id="A0A938XPN3"/>
<protein>
    <submittedName>
        <fullName evidence="1">Uncharacterized protein</fullName>
    </submittedName>
</protein>
<keyword evidence="2" id="KW-1185">Reference proteome</keyword>
<evidence type="ECO:0000313" key="2">
    <source>
        <dbReference type="Proteomes" id="UP000774000"/>
    </source>
</evidence>
<proteinExistence type="predicted"/>
<dbReference type="Proteomes" id="UP000774000">
    <property type="component" value="Unassembled WGS sequence"/>
</dbReference>